<organism evidence="1 2">
    <name type="scientific">Scutellospora calospora</name>
    <dbReference type="NCBI Taxonomy" id="85575"/>
    <lineage>
        <taxon>Eukaryota</taxon>
        <taxon>Fungi</taxon>
        <taxon>Fungi incertae sedis</taxon>
        <taxon>Mucoromycota</taxon>
        <taxon>Glomeromycotina</taxon>
        <taxon>Glomeromycetes</taxon>
        <taxon>Diversisporales</taxon>
        <taxon>Gigasporaceae</taxon>
        <taxon>Scutellospora</taxon>
    </lineage>
</organism>
<sequence length="51" mass="6080">ERNDFRADDENRKKLEQVHTFLSNLELLRISVMSQDNVRNEIESEVLDGFE</sequence>
<keyword evidence="2" id="KW-1185">Reference proteome</keyword>
<gene>
    <name evidence="1" type="ORF">SCALOS_LOCUS11052</name>
</gene>
<reference evidence="1" key="1">
    <citation type="submission" date="2021-06" db="EMBL/GenBank/DDBJ databases">
        <authorList>
            <person name="Kallberg Y."/>
            <person name="Tangrot J."/>
            <person name="Rosling A."/>
        </authorList>
    </citation>
    <scope>NUCLEOTIDE SEQUENCE</scope>
    <source>
        <strain evidence="1">AU212A</strain>
    </source>
</reference>
<feature type="non-terminal residue" evidence="1">
    <location>
        <position position="51"/>
    </location>
</feature>
<evidence type="ECO:0000313" key="2">
    <source>
        <dbReference type="Proteomes" id="UP000789860"/>
    </source>
</evidence>
<protein>
    <submittedName>
        <fullName evidence="1">4259_t:CDS:1</fullName>
    </submittedName>
</protein>
<comment type="caution">
    <text evidence="1">The sequence shown here is derived from an EMBL/GenBank/DDBJ whole genome shotgun (WGS) entry which is preliminary data.</text>
</comment>
<dbReference type="EMBL" id="CAJVPM010045103">
    <property type="protein sequence ID" value="CAG8715690.1"/>
    <property type="molecule type" value="Genomic_DNA"/>
</dbReference>
<name>A0ACA9PTD2_9GLOM</name>
<feature type="non-terminal residue" evidence="1">
    <location>
        <position position="1"/>
    </location>
</feature>
<accession>A0ACA9PTD2</accession>
<proteinExistence type="predicted"/>
<dbReference type="Proteomes" id="UP000789860">
    <property type="component" value="Unassembled WGS sequence"/>
</dbReference>
<evidence type="ECO:0000313" key="1">
    <source>
        <dbReference type="EMBL" id="CAG8715690.1"/>
    </source>
</evidence>